<evidence type="ECO:0000313" key="1">
    <source>
        <dbReference type="EMBL" id="KJK44961.1"/>
    </source>
</evidence>
<gene>
    <name evidence="1" type="ORF">UK23_27615</name>
</gene>
<keyword evidence="2" id="KW-1185">Reference proteome</keyword>
<name>A0A0F0GQW8_LENAE</name>
<evidence type="ECO:0000313" key="2">
    <source>
        <dbReference type="Proteomes" id="UP000033393"/>
    </source>
</evidence>
<accession>A0A0F0GQW8</accession>
<dbReference type="RefSeq" id="WP_045314581.1">
    <property type="nucleotide sequence ID" value="NZ_JYJG01000226.1"/>
</dbReference>
<dbReference type="OrthoDB" id="5184233at2"/>
<comment type="caution">
    <text evidence="1">The sequence shown here is derived from an EMBL/GenBank/DDBJ whole genome shotgun (WGS) entry which is preliminary data.</text>
</comment>
<organism evidence="1 2">
    <name type="scientific">Lentzea aerocolonigenes</name>
    <name type="common">Lechevalieria aerocolonigenes</name>
    <name type="synonym">Saccharothrix aerocolonigenes</name>
    <dbReference type="NCBI Taxonomy" id="68170"/>
    <lineage>
        <taxon>Bacteria</taxon>
        <taxon>Bacillati</taxon>
        <taxon>Actinomycetota</taxon>
        <taxon>Actinomycetes</taxon>
        <taxon>Pseudonocardiales</taxon>
        <taxon>Pseudonocardiaceae</taxon>
        <taxon>Lentzea</taxon>
    </lineage>
</organism>
<dbReference type="PATRIC" id="fig|68170.10.peg.7089"/>
<dbReference type="Proteomes" id="UP000033393">
    <property type="component" value="Unassembled WGS sequence"/>
</dbReference>
<dbReference type="AlphaFoldDB" id="A0A0F0GQW8"/>
<proteinExistence type="predicted"/>
<dbReference type="EMBL" id="JYJG01000226">
    <property type="protein sequence ID" value="KJK44961.1"/>
    <property type="molecule type" value="Genomic_DNA"/>
</dbReference>
<reference evidence="1 2" key="1">
    <citation type="submission" date="2015-02" db="EMBL/GenBank/DDBJ databases">
        <authorList>
            <person name="Ju K.-S."/>
            <person name="Doroghazi J.R."/>
            <person name="Metcalf W."/>
        </authorList>
    </citation>
    <scope>NUCLEOTIDE SEQUENCE [LARGE SCALE GENOMIC DNA]</scope>
    <source>
        <strain evidence="1 2">NRRL B-16140</strain>
    </source>
</reference>
<sequence length="356" mass="38605">MAETADEIKDSVVEAMAQAGHDRRRLRSVGLTSDAAASAGSTSYPDGSVLIGISEAVLALIPVYSRHLALAVARPSSLFRRLRRRRPFDTALLAAILRYTSRVERSSGSVQTLTIPLEPFQQHTADLLATHSLRFVIAHELAHHLRGPLDADRLAYQAVLAAHDSGPPSLVPLGALIAVTVVHNVEKSLFVRGAGHPPVDRRLGVLWEEVPFHDRASFNSCAAQLSEATDLATDFTQGSPPRVSWDLLTDVAEHPFARCDELQSLTPAQLVIELHRWPSIGSGARALLDGRLDDAAGRWELPLALFHAWQVATPLAASTLRLALRKARGLEELTPLERCPVVEAMAALVEHRVVGA</sequence>
<protein>
    <submittedName>
        <fullName evidence="1">Uncharacterized protein</fullName>
    </submittedName>
</protein>